<keyword evidence="1" id="KW-0732">Signal</keyword>
<dbReference type="RefSeq" id="WP_338607212.1">
    <property type="nucleotide sequence ID" value="NZ_CP146275.1"/>
</dbReference>
<reference evidence="2 3" key="1">
    <citation type="submission" date="2024-02" db="EMBL/GenBank/DDBJ databases">
        <title>Complete genome sequence of Pelagibacterium nitratireducens ZH15.</title>
        <authorList>
            <person name="Zhao L.H."/>
        </authorList>
    </citation>
    <scope>NUCLEOTIDE SEQUENCE [LARGE SCALE GENOMIC DNA]</scope>
    <source>
        <strain evidence="2 3">ZH15</strain>
    </source>
</reference>
<sequence length="57" mass="6432">MRYPLWAFLFVFLLPPFTLHAALAGNAGSDPCLAPVERFETAFFPEIDPVPLLRHAF</sequence>
<evidence type="ECO:0000313" key="3">
    <source>
        <dbReference type="Proteomes" id="UP001369958"/>
    </source>
</evidence>
<protein>
    <submittedName>
        <fullName evidence="2">Uncharacterized protein</fullName>
    </submittedName>
</protein>
<evidence type="ECO:0000256" key="1">
    <source>
        <dbReference type="SAM" id="SignalP"/>
    </source>
</evidence>
<feature type="chain" id="PRO_5045427976" evidence="1">
    <location>
        <begin position="22"/>
        <end position="57"/>
    </location>
</feature>
<organism evidence="2 3">
    <name type="scientific">Pelagibacterium nitratireducens</name>
    <dbReference type="NCBI Taxonomy" id="1046114"/>
    <lineage>
        <taxon>Bacteria</taxon>
        <taxon>Pseudomonadati</taxon>
        <taxon>Pseudomonadota</taxon>
        <taxon>Alphaproteobacteria</taxon>
        <taxon>Hyphomicrobiales</taxon>
        <taxon>Devosiaceae</taxon>
        <taxon>Pelagibacterium</taxon>
    </lineage>
</organism>
<dbReference type="Proteomes" id="UP001369958">
    <property type="component" value="Chromosome"/>
</dbReference>
<evidence type="ECO:0000313" key="2">
    <source>
        <dbReference type="EMBL" id="WWT31749.1"/>
    </source>
</evidence>
<dbReference type="EMBL" id="CP146275">
    <property type="protein sequence ID" value="WWT31749.1"/>
    <property type="molecule type" value="Genomic_DNA"/>
</dbReference>
<keyword evidence="3" id="KW-1185">Reference proteome</keyword>
<proteinExistence type="predicted"/>
<feature type="signal peptide" evidence="1">
    <location>
        <begin position="1"/>
        <end position="21"/>
    </location>
</feature>
<gene>
    <name evidence="2" type="ORF">V6617_12090</name>
</gene>
<accession>A0ABZ2I0I2</accession>
<name>A0ABZ2I0I2_9HYPH</name>